<dbReference type="STRING" id="1073325.SAMN05444483_104105"/>
<dbReference type="RefSeq" id="WP_072878602.1">
    <property type="nucleotide sequence ID" value="NZ_FQVT01000004.1"/>
</dbReference>
<dbReference type="OrthoDB" id="827255at2"/>
<evidence type="ECO:0000313" key="2">
    <source>
        <dbReference type="Proteomes" id="UP000183945"/>
    </source>
</evidence>
<dbReference type="EMBL" id="FQVT01000004">
    <property type="protein sequence ID" value="SHG01581.1"/>
    <property type="molecule type" value="Genomic_DNA"/>
</dbReference>
<name>A0A1M5GDL1_SALEC</name>
<organism evidence="1 2">
    <name type="scientific">Salegentibacter echinorum</name>
    <dbReference type="NCBI Taxonomy" id="1073325"/>
    <lineage>
        <taxon>Bacteria</taxon>
        <taxon>Pseudomonadati</taxon>
        <taxon>Bacteroidota</taxon>
        <taxon>Flavobacteriia</taxon>
        <taxon>Flavobacteriales</taxon>
        <taxon>Flavobacteriaceae</taxon>
        <taxon>Salegentibacter</taxon>
    </lineage>
</organism>
<protein>
    <submittedName>
        <fullName evidence="1">Uncharacterized protein</fullName>
    </submittedName>
</protein>
<keyword evidence="2" id="KW-1185">Reference proteome</keyword>
<accession>A0A1M5GDL1</accession>
<gene>
    <name evidence="1" type="ORF">SAMN05444483_104105</name>
</gene>
<evidence type="ECO:0000313" key="1">
    <source>
        <dbReference type="EMBL" id="SHG01581.1"/>
    </source>
</evidence>
<proteinExistence type="predicted"/>
<dbReference type="Proteomes" id="UP000183945">
    <property type="component" value="Unassembled WGS sequence"/>
</dbReference>
<reference evidence="2" key="1">
    <citation type="submission" date="2016-11" db="EMBL/GenBank/DDBJ databases">
        <authorList>
            <person name="Varghese N."/>
            <person name="Submissions S."/>
        </authorList>
    </citation>
    <scope>NUCLEOTIDE SEQUENCE [LARGE SCALE GENOMIC DNA]</scope>
    <source>
        <strain evidence="2">DSM 24579</strain>
    </source>
</reference>
<dbReference type="AlphaFoldDB" id="A0A1M5GDL1"/>
<sequence length="84" mass="9376">MVTIEVNERTKAGKAILELVKLFSDKEKGVKIVEPVNNPSAKEYPVSKNTPNAITRKGMKEAEKGIGVSEPKEVDEFLKEMDSW</sequence>